<dbReference type="AlphaFoldDB" id="A0A401RTI1"/>
<organism evidence="3 4">
    <name type="scientific">Chiloscyllium punctatum</name>
    <name type="common">Brownbanded bambooshark</name>
    <name type="synonym">Hemiscyllium punctatum</name>
    <dbReference type="NCBI Taxonomy" id="137246"/>
    <lineage>
        <taxon>Eukaryota</taxon>
        <taxon>Metazoa</taxon>
        <taxon>Chordata</taxon>
        <taxon>Craniata</taxon>
        <taxon>Vertebrata</taxon>
        <taxon>Chondrichthyes</taxon>
        <taxon>Elasmobranchii</taxon>
        <taxon>Galeomorphii</taxon>
        <taxon>Galeoidea</taxon>
        <taxon>Orectolobiformes</taxon>
        <taxon>Hemiscylliidae</taxon>
        <taxon>Chiloscyllium</taxon>
    </lineage>
</organism>
<proteinExistence type="predicted"/>
<keyword evidence="2" id="KW-0732">Signal</keyword>
<dbReference type="OMA" id="MAYRRAC"/>
<protein>
    <submittedName>
        <fullName evidence="3">Uncharacterized protein</fullName>
    </submittedName>
</protein>
<keyword evidence="1" id="KW-0472">Membrane</keyword>
<dbReference type="Proteomes" id="UP000287033">
    <property type="component" value="Unassembled WGS sequence"/>
</dbReference>
<accession>A0A401RTI1</accession>
<comment type="caution">
    <text evidence="3">The sequence shown here is derived from an EMBL/GenBank/DDBJ whole genome shotgun (WGS) entry which is preliminary data.</text>
</comment>
<keyword evidence="1" id="KW-0812">Transmembrane</keyword>
<evidence type="ECO:0000313" key="3">
    <source>
        <dbReference type="EMBL" id="GCC21444.1"/>
    </source>
</evidence>
<dbReference type="PROSITE" id="PS51257">
    <property type="entry name" value="PROKAR_LIPOPROTEIN"/>
    <property type="match status" value="1"/>
</dbReference>
<feature type="chain" id="PRO_5018971620" evidence="2">
    <location>
        <begin position="23"/>
        <end position="137"/>
    </location>
</feature>
<evidence type="ECO:0000256" key="2">
    <source>
        <dbReference type="SAM" id="SignalP"/>
    </source>
</evidence>
<gene>
    <name evidence="3" type="ORF">chiPu_0019916</name>
</gene>
<keyword evidence="4" id="KW-1185">Reference proteome</keyword>
<dbReference type="EMBL" id="BEZZ01002235">
    <property type="protein sequence ID" value="GCC21444.1"/>
    <property type="molecule type" value="Genomic_DNA"/>
</dbReference>
<name>A0A401RTI1_CHIPU</name>
<feature type="transmembrane region" description="Helical" evidence="1">
    <location>
        <begin position="81"/>
        <end position="104"/>
    </location>
</feature>
<sequence length="137" mass="14885">MAGKFSIHFTTILSLYVFGACSWSTEFEDPSSGLSFPGLKTDDADSELSADFSELGSGFDDENIGDNPSPSQWSPNKMPAFIVYSAVSLICGKLLAFLGIMMAYRRACLIDRGLSHSLNFLSLGQKSWSVGTIPQRL</sequence>
<evidence type="ECO:0000256" key="1">
    <source>
        <dbReference type="SAM" id="Phobius"/>
    </source>
</evidence>
<feature type="signal peptide" evidence="2">
    <location>
        <begin position="1"/>
        <end position="22"/>
    </location>
</feature>
<keyword evidence="1" id="KW-1133">Transmembrane helix</keyword>
<reference evidence="3 4" key="1">
    <citation type="journal article" date="2018" name="Nat. Ecol. Evol.">
        <title>Shark genomes provide insights into elasmobranch evolution and the origin of vertebrates.</title>
        <authorList>
            <person name="Hara Y"/>
            <person name="Yamaguchi K"/>
            <person name="Onimaru K"/>
            <person name="Kadota M"/>
            <person name="Koyanagi M"/>
            <person name="Keeley SD"/>
            <person name="Tatsumi K"/>
            <person name="Tanaka K"/>
            <person name="Motone F"/>
            <person name="Kageyama Y"/>
            <person name="Nozu R"/>
            <person name="Adachi N"/>
            <person name="Nishimura O"/>
            <person name="Nakagawa R"/>
            <person name="Tanegashima C"/>
            <person name="Kiyatake I"/>
            <person name="Matsumoto R"/>
            <person name="Murakumo K"/>
            <person name="Nishida K"/>
            <person name="Terakita A"/>
            <person name="Kuratani S"/>
            <person name="Sato K"/>
            <person name="Hyodo S Kuraku.S."/>
        </authorList>
    </citation>
    <scope>NUCLEOTIDE SEQUENCE [LARGE SCALE GENOMIC DNA]</scope>
</reference>
<evidence type="ECO:0000313" key="4">
    <source>
        <dbReference type="Proteomes" id="UP000287033"/>
    </source>
</evidence>